<feature type="compositionally biased region" description="Basic and acidic residues" evidence="1">
    <location>
        <begin position="719"/>
        <end position="728"/>
    </location>
</feature>
<organism evidence="3 4">
    <name type="scientific">Acaromyces ingoldii</name>
    <dbReference type="NCBI Taxonomy" id="215250"/>
    <lineage>
        <taxon>Eukaryota</taxon>
        <taxon>Fungi</taxon>
        <taxon>Dikarya</taxon>
        <taxon>Basidiomycota</taxon>
        <taxon>Ustilaginomycotina</taxon>
        <taxon>Exobasidiomycetes</taxon>
        <taxon>Exobasidiales</taxon>
        <taxon>Cryptobasidiaceae</taxon>
        <taxon>Acaromyces</taxon>
    </lineage>
</organism>
<evidence type="ECO:0000256" key="1">
    <source>
        <dbReference type="SAM" id="MobiDB-lite"/>
    </source>
</evidence>
<feature type="compositionally biased region" description="Low complexity" evidence="1">
    <location>
        <begin position="312"/>
        <end position="328"/>
    </location>
</feature>
<sequence>MSASTLPSPHPALPHPATPPVSIPSSITTKIAIFALPSIAAHTLILMEACRTIPCEWRMYRRALKRGRLNAAEILFLAIKYFAIVAYSLDAVIKWTTLPHSGKECGAISWASHAFMHSCISLVALAVAWRAHIIFHRSKLSLIILSLALAGQIAVNATSMGRQLKWSVYREGYCNINPRKWTRQSYHARPWYMFITPWNVFYNAMFDLAIAVATSYRLIKTTRGLNGLTRISKLLFYNNVHYVLIVCSANLFDFVVTATGRDKWPTFLITVFALQICAVLDMLSSEQDAVHSGGNSLPRMVRAPPSGAFGKGSHSTGSGTAVAAGAATESDENRRRKGRGGLLRKPFEFFAAAKAKYNRGSRNRAGSTNAATGDAERTFLSKDAISPDDTLESVPIVPTLLHSSPSRGKVMPNFHGFKVESETLVDGYQSPIIKASPMSSDTLCEEEQKQHLSWHSPTSSGCPSKGDATFVMEHVHRHHPQDLDLVAVGSPEDGVVYYTYNDETSPRDLEQATFLRTTALQSSNESPSKGLSIREIRQQLQQQCANNDKDLEKAVESRRRDFEQELAYISPPPCLENNEKLPSPPYPMRPSTSSPSIEKAHEESPKFEISPGKFQRKPKTSPTSSSPSSASSSPSKKPTTPGAQGSLFYKHTESWQRQADEVQQPPRSQSNTTIDAPRYSCTSSLASRPTSSSSAPSKVSATSPLLTSKETTRKQYTKGTDEKGPQSS</sequence>
<feature type="transmembrane region" description="Helical" evidence="2">
    <location>
        <begin position="31"/>
        <end position="50"/>
    </location>
</feature>
<keyword evidence="2" id="KW-1133">Transmembrane helix</keyword>
<evidence type="ECO:0000313" key="3">
    <source>
        <dbReference type="EMBL" id="PWN94259.1"/>
    </source>
</evidence>
<keyword evidence="2" id="KW-0472">Membrane</keyword>
<dbReference type="GeneID" id="37045325"/>
<keyword evidence="2" id="KW-0812">Transmembrane</keyword>
<feature type="region of interest" description="Disordered" evidence="1">
    <location>
        <begin position="306"/>
        <end position="339"/>
    </location>
</feature>
<evidence type="ECO:0000313" key="4">
    <source>
        <dbReference type="Proteomes" id="UP000245768"/>
    </source>
</evidence>
<dbReference type="InParanoid" id="A0A316YYD7"/>
<feature type="transmembrane region" description="Helical" evidence="2">
    <location>
        <begin position="240"/>
        <end position="258"/>
    </location>
</feature>
<feature type="compositionally biased region" description="Low complexity" evidence="1">
    <location>
        <begin position="620"/>
        <end position="641"/>
    </location>
</feature>
<feature type="transmembrane region" description="Helical" evidence="2">
    <location>
        <begin position="109"/>
        <end position="128"/>
    </location>
</feature>
<dbReference type="Proteomes" id="UP000245768">
    <property type="component" value="Unassembled WGS sequence"/>
</dbReference>
<dbReference type="EMBL" id="KZ819634">
    <property type="protein sequence ID" value="PWN94259.1"/>
    <property type="molecule type" value="Genomic_DNA"/>
</dbReference>
<feature type="compositionally biased region" description="Low complexity" evidence="1">
    <location>
        <begin position="680"/>
        <end position="704"/>
    </location>
</feature>
<proteinExistence type="predicted"/>
<accession>A0A316YYD7</accession>
<feature type="transmembrane region" description="Helical" evidence="2">
    <location>
        <begin position="140"/>
        <end position="159"/>
    </location>
</feature>
<gene>
    <name evidence="3" type="ORF">FA10DRAFT_277847</name>
</gene>
<evidence type="ECO:0000256" key="2">
    <source>
        <dbReference type="SAM" id="Phobius"/>
    </source>
</evidence>
<protein>
    <submittedName>
        <fullName evidence="3">Uncharacterized protein</fullName>
    </submittedName>
</protein>
<feature type="region of interest" description="Disordered" evidence="1">
    <location>
        <begin position="566"/>
        <end position="728"/>
    </location>
</feature>
<dbReference type="RefSeq" id="XP_025381457.1">
    <property type="nucleotide sequence ID" value="XM_025523409.1"/>
</dbReference>
<feature type="transmembrane region" description="Helical" evidence="2">
    <location>
        <begin position="71"/>
        <end position="89"/>
    </location>
</feature>
<keyword evidence="4" id="KW-1185">Reference proteome</keyword>
<name>A0A316YYD7_9BASI</name>
<dbReference type="OrthoDB" id="2548644at2759"/>
<feature type="compositionally biased region" description="Polar residues" evidence="1">
    <location>
        <begin position="665"/>
        <end position="674"/>
    </location>
</feature>
<dbReference type="AlphaFoldDB" id="A0A316YYD7"/>
<reference evidence="3 4" key="1">
    <citation type="journal article" date="2018" name="Mol. Biol. Evol.">
        <title>Broad Genomic Sampling Reveals a Smut Pathogenic Ancestry of the Fungal Clade Ustilaginomycotina.</title>
        <authorList>
            <person name="Kijpornyongpan T."/>
            <person name="Mondo S.J."/>
            <person name="Barry K."/>
            <person name="Sandor L."/>
            <person name="Lee J."/>
            <person name="Lipzen A."/>
            <person name="Pangilinan J."/>
            <person name="LaButti K."/>
            <person name="Hainaut M."/>
            <person name="Henrissat B."/>
            <person name="Grigoriev I.V."/>
            <person name="Spatafora J.W."/>
            <person name="Aime M.C."/>
        </authorList>
    </citation>
    <scope>NUCLEOTIDE SEQUENCE [LARGE SCALE GENOMIC DNA]</scope>
    <source>
        <strain evidence="3 4">MCA 4198</strain>
    </source>
</reference>
<feature type="compositionally biased region" description="Basic and acidic residues" evidence="1">
    <location>
        <begin position="650"/>
        <end position="660"/>
    </location>
</feature>
<feature type="transmembrane region" description="Helical" evidence="2">
    <location>
        <begin position="200"/>
        <end position="219"/>
    </location>
</feature>